<dbReference type="Proteomes" id="UP001347796">
    <property type="component" value="Unassembled WGS sequence"/>
</dbReference>
<evidence type="ECO:0000256" key="1">
    <source>
        <dbReference type="SAM" id="MobiDB-lite"/>
    </source>
</evidence>
<feature type="region of interest" description="Disordered" evidence="1">
    <location>
        <begin position="450"/>
        <end position="495"/>
    </location>
</feature>
<gene>
    <name evidence="3" type="ORF">SNE40_017385</name>
</gene>
<name>A0AAN8JDT7_PATCE</name>
<keyword evidence="4" id="KW-1185">Reference proteome</keyword>
<feature type="region of interest" description="Disordered" evidence="1">
    <location>
        <begin position="508"/>
        <end position="562"/>
    </location>
</feature>
<feature type="transmembrane region" description="Helical" evidence="2">
    <location>
        <begin position="6"/>
        <end position="27"/>
    </location>
</feature>
<reference evidence="3 4" key="1">
    <citation type="submission" date="2024-01" db="EMBL/GenBank/DDBJ databases">
        <title>The genome of the rayed Mediterranean limpet Patella caerulea (Linnaeus, 1758).</title>
        <authorList>
            <person name="Anh-Thu Weber A."/>
            <person name="Halstead-Nussloch G."/>
        </authorList>
    </citation>
    <scope>NUCLEOTIDE SEQUENCE [LARGE SCALE GENOMIC DNA]</scope>
    <source>
        <strain evidence="3">AATW-2023a</strain>
        <tissue evidence="3">Whole specimen</tissue>
    </source>
</reference>
<dbReference type="AlphaFoldDB" id="A0AAN8JDT7"/>
<proteinExistence type="predicted"/>
<feature type="compositionally biased region" description="Acidic residues" evidence="1">
    <location>
        <begin position="524"/>
        <end position="534"/>
    </location>
</feature>
<dbReference type="EMBL" id="JAZGQO010000011">
    <property type="protein sequence ID" value="KAK6174036.1"/>
    <property type="molecule type" value="Genomic_DNA"/>
</dbReference>
<keyword evidence="2" id="KW-0812">Transmembrane</keyword>
<accession>A0AAN8JDT7</accession>
<evidence type="ECO:0000256" key="2">
    <source>
        <dbReference type="SAM" id="Phobius"/>
    </source>
</evidence>
<feature type="compositionally biased region" description="Polar residues" evidence="1">
    <location>
        <begin position="474"/>
        <end position="485"/>
    </location>
</feature>
<sequence>MELLLPLVILAVVAIFSVLLMAGYYILKKCCKRRRRTPYVVFKRRENMESVAVEPHLHDNGHCFRDEENRVENSDQFPEEATLQNNYDSLQEPVEISDSRSDTVFIDPETLNDVDISLRSQSHVAHDVTSRGGSNPTEERYPRLSNIQRLIDYRLNRLSSQCSLTESQQDLLKAVSFNIQTIIEKGYLIEYKPRNKTKQYIENSSTDFNVIDDITDSYKVIDESANSPKSRLSEPISTHLNLEENSFSRRIKEPNMSTPKDLQGNVSNSTLSLTDYPTLPITNYPTHQLTDYPTFPLTGYPVNRQSLCAVRLSVGIEDSGLFSNASIGNIFHQQVSYDRINSGNITEPFYEAVDGYQLDESVSDHTYQSVNSLWADVLARTQASSQPFYEPIDLRQSGGTDDLPYYLQPLNTLERLGCQATGGCEDYINDCPDTKRDVENSHHPVLRKHLEKGGWDSDSGDSYEPIDCGLDCPNNVSQNSNQQADSNRRDWSDTETLSGTIDRLIDAVSTDDASEAGRQGEDIVSTDDASDDATEAGRQGEDVVSTDAASDDADDENYYNGFDSGDPLIGERRVCRFYPVRKVYTTSPRRNYNFHPTGGCGSVLIDFSRL</sequence>
<keyword evidence="2" id="KW-1133">Transmembrane helix</keyword>
<evidence type="ECO:0000313" key="3">
    <source>
        <dbReference type="EMBL" id="KAK6174036.1"/>
    </source>
</evidence>
<evidence type="ECO:0000313" key="4">
    <source>
        <dbReference type="Proteomes" id="UP001347796"/>
    </source>
</evidence>
<comment type="caution">
    <text evidence="3">The sequence shown here is derived from an EMBL/GenBank/DDBJ whole genome shotgun (WGS) entry which is preliminary data.</text>
</comment>
<organism evidence="3 4">
    <name type="scientific">Patella caerulea</name>
    <name type="common">Rayed Mediterranean limpet</name>
    <dbReference type="NCBI Taxonomy" id="87958"/>
    <lineage>
        <taxon>Eukaryota</taxon>
        <taxon>Metazoa</taxon>
        <taxon>Spiralia</taxon>
        <taxon>Lophotrochozoa</taxon>
        <taxon>Mollusca</taxon>
        <taxon>Gastropoda</taxon>
        <taxon>Patellogastropoda</taxon>
        <taxon>Patelloidea</taxon>
        <taxon>Patellidae</taxon>
        <taxon>Patella</taxon>
    </lineage>
</organism>
<protein>
    <submittedName>
        <fullName evidence="3">Uncharacterized protein</fullName>
    </submittedName>
</protein>
<keyword evidence="2" id="KW-0472">Membrane</keyword>